<keyword evidence="3 6" id="KW-0731">Sigma factor</keyword>
<organism evidence="9 10">
    <name type="scientific">[Mycobacterium] manitobense</name>
    <dbReference type="NCBI Taxonomy" id="190147"/>
    <lineage>
        <taxon>Bacteria</taxon>
        <taxon>Bacillati</taxon>
        <taxon>Actinomycetota</taxon>
        <taxon>Actinomycetes</taxon>
        <taxon>Mycobacteriales</taxon>
        <taxon>Mycobacteriaceae</taxon>
        <taxon>Mycolicibacterium</taxon>
    </lineage>
</organism>
<sequence>MVATEMIAGERILRSCGPTAIDAELAARFERDALPYVDQLYRGALRHTRSRVDAEDLVQETMMKAYVGFATFREGSNLRAWLFRIMSNAWIGAYRTSQRRPDEFLTDELTDAQFYATAATRPSAELEALAAMTDDNVRAALDALPEGQRLAVYYADVEGLKYQEIADIIAVPLGTVMSRVHRGRRQLRRLLTDVAAERGYLAPVAVAS</sequence>
<dbReference type="SUPFAM" id="SSF88946">
    <property type="entry name" value="Sigma2 domain of RNA polymerase sigma factors"/>
    <property type="match status" value="1"/>
</dbReference>
<evidence type="ECO:0000256" key="6">
    <source>
        <dbReference type="RuleBase" id="RU000716"/>
    </source>
</evidence>
<dbReference type="Gene3D" id="1.10.10.10">
    <property type="entry name" value="Winged helix-like DNA-binding domain superfamily/Winged helix DNA-binding domain"/>
    <property type="match status" value="1"/>
</dbReference>
<dbReference type="GO" id="GO:0006352">
    <property type="term" value="P:DNA-templated transcription initiation"/>
    <property type="evidence" value="ECO:0007669"/>
    <property type="project" value="InterPro"/>
</dbReference>
<evidence type="ECO:0000256" key="2">
    <source>
        <dbReference type="ARBA" id="ARBA00023015"/>
    </source>
</evidence>
<name>A0A9X2YKN2_9MYCO</name>
<reference evidence="9" key="2">
    <citation type="journal article" date="2022" name="BMC Genomics">
        <title>Comparative genome analysis of mycobacteria focusing on tRNA and non-coding RNA.</title>
        <authorList>
            <person name="Behra P.R.K."/>
            <person name="Pettersson B.M.F."/>
            <person name="Ramesh M."/>
            <person name="Das S."/>
            <person name="Dasgupta S."/>
            <person name="Kirsebom L.A."/>
        </authorList>
    </citation>
    <scope>NUCLEOTIDE SEQUENCE</scope>
    <source>
        <strain evidence="9">DSM 44615</strain>
    </source>
</reference>
<dbReference type="Gene3D" id="1.10.1740.10">
    <property type="match status" value="1"/>
</dbReference>
<dbReference type="InterPro" id="IPR013324">
    <property type="entry name" value="RNA_pol_sigma_r3/r4-like"/>
</dbReference>
<dbReference type="NCBIfam" id="TIGR02937">
    <property type="entry name" value="sigma70-ECF"/>
    <property type="match status" value="1"/>
</dbReference>
<evidence type="ECO:0000256" key="3">
    <source>
        <dbReference type="ARBA" id="ARBA00023082"/>
    </source>
</evidence>
<dbReference type="InterPro" id="IPR014284">
    <property type="entry name" value="RNA_pol_sigma-70_dom"/>
</dbReference>
<dbReference type="EMBL" id="JACKSJ010000002">
    <property type="protein sequence ID" value="MCV7168312.1"/>
    <property type="molecule type" value="Genomic_DNA"/>
</dbReference>
<dbReference type="InterPro" id="IPR036388">
    <property type="entry name" value="WH-like_DNA-bd_sf"/>
</dbReference>
<evidence type="ECO:0000313" key="10">
    <source>
        <dbReference type="Proteomes" id="UP001140293"/>
    </source>
</evidence>
<keyword evidence="4 6" id="KW-0238">DNA-binding</keyword>
<gene>
    <name evidence="9" type="ORF">H7I41_00090</name>
</gene>
<dbReference type="InterPro" id="IPR013325">
    <property type="entry name" value="RNA_pol_sigma_r2"/>
</dbReference>
<proteinExistence type="inferred from homology"/>
<keyword evidence="2 6" id="KW-0805">Transcription regulation</keyword>
<feature type="domain" description="RNA polymerase sigma-70 region 2" evidence="7">
    <location>
        <begin position="36"/>
        <end position="100"/>
    </location>
</feature>
<accession>A0A9X2YKN2</accession>
<dbReference type="InterPro" id="IPR039425">
    <property type="entry name" value="RNA_pol_sigma-70-like"/>
</dbReference>
<dbReference type="PANTHER" id="PTHR43133">
    <property type="entry name" value="RNA POLYMERASE ECF-TYPE SIGMA FACTO"/>
    <property type="match status" value="1"/>
</dbReference>
<evidence type="ECO:0000256" key="5">
    <source>
        <dbReference type="ARBA" id="ARBA00023163"/>
    </source>
</evidence>
<comment type="caution">
    <text evidence="9">The sequence shown here is derived from an EMBL/GenBank/DDBJ whole genome shotgun (WGS) entry which is preliminary data.</text>
</comment>
<keyword evidence="10" id="KW-1185">Reference proteome</keyword>
<dbReference type="InterPro" id="IPR000838">
    <property type="entry name" value="RNA_pol_sigma70_ECF_CS"/>
</dbReference>
<evidence type="ECO:0000256" key="4">
    <source>
        <dbReference type="ARBA" id="ARBA00023125"/>
    </source>
</evidence>
<evidence type="ECO:0000313" key="9">
    <source>
        <dbReference type="EMBL" id="MCV7168312.1"/>
    </source>
</evidence>
<dbReference type="Pfam" id="PF08281">
    <property type="entry name" value="Sigma70_r4_2"/>
    <property type="match status" value="1"/>
</dbReference>
<evidence type="ECO:0000259" key="8">
    <source>
        <dbReference type="Pfam" id="PF08281"/>
    </source>
</evidence>
<dbReference type="CDD" id="cd06171">
    <property type="entry name" value="Sigma70_r4"/>
    <property type="match status" value="1"/>
</dbReference>
<dbReference type="Proteomes" id="UP001140293">
    <property type="component" value="Unassembled WGS sequence"/>
</dbReference>
<dbReference type="RefSeq" id="WP_372503614.1">
    <property type="nucleotide sequence ID" value="NZ_JACKSJ010000002.1"/>
</dbReference>
<dbReference type="Pfam" id="PF04542">
    <property type="entry name" value="Sigma70_r2"/>
    <property type="match status" value="1"/>
</dbReference>
<dbReference type="InterPro" id="IPR007627">
    <property type="entry name" value="RNA_pol_sigma70_r2"/>
</dbReference>
<dbReference type="GO" id="GO:0003677">
    <property type="term" value="F:DNA binding"/>
    <property type="evidence" value="ECO:0007669"/>
    <property type="project" value="UniProtKB-KW"/>
</dbReference>
<keyword evidence="5 6" id="KW-0804">Transcription</keyword>
<evidence type="ECO:0000256" key="1">
    <source>
        <dbReference type="ARBA" id="ARBA00010641"/>
    </source>
</evidence>
<dbReference type="AlphaFoldDB" id="A0A9X2YKN2"/>
<dbReference type="GO" id="GO:0016987">
    <property type="term" value="F:sigma factor activity"/>
    <property type="evidence" value="ECO:0007669"/>
    <property type="project" value="UniProtKB-KW"/>
</dbReference>
<dbReference type="PROSITE" id="PS01063">
    <property type="entry name" value="SIGMA70_ECF"/>
    <property type="match status" value="1"/>
</dbReference>
<comment type="similarity">
    <text evidence="1 6">Belongs to the sigma-70 factor family. ECF subfamily.</text>
</comment>
<dbReference type="SUPFAM" id="SSF88659">
    <property type="entry name" value="Sigma3 and sigma4 domains of RNA polymerase sigma factors"/>
    <property type="match status" value="1"/>
</dbReference>
<feature type="domain" description="RNA polymerase sigma factor 70 region 4 type 2" evidence="8">
    <location>
        <begin position="136"/>
        <end position="187"/>
    </location>
</feature>
<evidence type="ECO:0000259" key="7">
    <source>
        <dbReference type="Pfam" id="PF04542"/>
    </source>
</evidence>
<dbReference type="InterPro" id="IPR013249">
    <property type="entry name" value="RNA_pol_sigma70_r4_t2"/>
</dbReference>
<protein>
    <recommendedName>
        <fullName evidence="6">RNA polymerase sigma factor</fullName>
    </recommendedName>
</protein>
<dbReference type="PANTHER" id="PTHR43133:SF59">
    <property type="entry name" value="ECF RNA POLYMERASE SIGMA FACTOR SIGR"/>
    <property type="match status" value="1"/>
</dbReference>
<reference evidence="9" key="1">
    <citation type="submission" date="2020-07" db="EMBL/GenBank/DDBJ databases">
        <authorList>
            <person name="Pettersson B.M.F."/>
            <person name="Behra P.R.K."/>
            <person name="Ramesh M."/>
            <person name="Das S."/>
            <person name="Dasgupta S."/>
            <person name="Kirsebom L.A."/>
        </authorList>
    </citation>
    <scope>NUCLEOTIDE SEQUENCE</scope>
    <source>
        <strain evidence="9">DSM 44615</strain>
    </source>
</reference>
<dbReference type="GO" id="GO:0006950">
    <property type="term" value="P:response to stress"/>
    <property type="evidence" value="ECO:0007669"/>
    <property type="project" value="UniProtKB-ARBA"/>
</dbReference>